<evidence type="ECO:0000313" key="4">
    <source>
        <dbReference type="Proteomes" id="UP000324897"/>
    </source>
</evidence>
<dbReference type="OrthoDB" id="689153at2759"/>
<dbReference type="CDD" id="cd22157">
    <property type="entry name" value="F-box_AtFBW1-like"/>
    <property type="match status" value="1"/>
</dbReference>
<organism evidence="3 4">
    <name type="scientific">Eragrostis curvula</name>
    <name type="common">weeping love grass</name>
    <dbReference type="NCBI Taxonomy" id="38414"/>
    <lineage>
        <taxon>Eukaryota</taxon>
        <taxon>Viridiplantae</taxon>
        <taxon>Streptophyta</taxon>
        <taxon>Embryophyta</taxon>
        <taxon>Tracheophyta</taxon>
        <taxon>Spermatophyta</taxon>
        <taxon>Magnoliopsida</taxon>
        <taxon>Liliopsida</taxon>
        <taxon>Poales</taxon>
        <taxon>Poaceae</taxon>
        <taxon>PACMAD clade</taxon>
        <taxon>Chloridoideae</taxon>
        <taxon>Eragrostideae</taxon>
        <taxon>Eragrostidinae</taxon>
        <taxon>Eragrostis</taxon>
    </lineage>
</organism>
<dbReference type="Pfam" id="PF00646">
    <property type="entry name" value="F-box"/>
    <property type="match status" value="1"/>
</dbReference>
<dbReference type="PROSITE" id="PS50181">
    <property type="entry name" value="FBOX"/>
    <property type="match status" value="1"/>
</dbReference>
<dbReference type="Proteomes" id="UP000324897">
    <property type="component" value="Chromosome 4"/>
</dbReference>
<evidence type="ECO:0000256" key="1">
    <source>
        <dbReference type="SAM" id="MobiDB-lite"/>
    </source>
</evidence>
<dbReference type="InterPro" id="IPR036047">
    <property type="entry name" value="F-box-like_dom_sf"/>
</dbReference>
<evidence type="ECO:0000259" key="2">
    <source>
        <dbReference type="PROSITE" id="PS50181"/>
    </source>
</evidence>
<keyword evidence="4" id="KW-1185">Reference proteome</keyword>
<sequence>MTSRENNQSRRPRNPTLPSPATVDAAGLPDDPLVEILSRLPVKPLHRCKCVARSWRDLIDDPSNQKKLAQTLEGFFLMEDGDDGGHIDFVNLPARSVPLDIDLSFSFIKSLPGIEALAFLDSCNGLFLFKHHRKSAPRHVLGYIVCNPATKEWGAVPDCGCPPLRFAWSSYLVFDPAVSPHFHLILFRCEPQQTTNSTELRNILVMPHAYSSETGTWSHIPIDWNVEEEQGHLEEWRYCGREPQDSPRRAFVDGMLHLLVLHPDSAVAVDVQGNTRRIIRVPKVSLLRAIYYPSGFSRIMVLKSAWVLLDKINLLDLFGTKNPSHGKMELRFVAIHPDCNVVFLAQTSELKLMSYDMDRKEVSVVGTLGNLNDLTHIVPYVPYFSKSPVFKCLH</sequence>
<dbReference type="InterPro" id="IPR055290">
    <property type="entry name" value="At3g26010-like"/>
</dbReference>
<accession>A0A5J9W3R2</accession>
<dbReference type="PANTHER" id="PTHR35546">
    <property type="entry name" value="F-BOX PROTEIN INTERACTION DOMAIN PROTEIN-RELATED"/>
    <property type="match status" value="1"/>
</dbReference>
<dbReference type="Gramene" id="TVU41960">
    <property type="protein sequence ID" value="TVU41960"/>
    <property type="gene ID" value="EJB05_15522"/>
</dbReference>
<dbReference type="SMART" id="SM00256">
    <property type="entry name" value="FBOX"/>
    <property type="match status" value="1"/>
</dbReference>
<comment type="caution">
    <text evidence="3">The sequence shown here is derived from an EMBL/GenBank/DDBJ whole genome shotgun (WGS) entry which is preliminary data.</text>
</comment>
<dbReference type="EMBL" id="RWGY01000007">
    <property type="protein sequence ID" value="TVU41960.1"/>
    <property type="molecule type" value="Genomic_DNA"/>
</dbReference>
<reference evidence="3 4" key="1">
    <citation type="journal article" date="2019" name="Sci. Rep.">
        <title>A high-quality genome of Eragrostis curvula grass provides insights into Poaceae evolution and supports new strategies to enhance forage quality.</title>
        <authorList>
            <person name="Carballo J."/>
            <person name="Santos B.A.C.M."/>
            <person name="Zappacosta D."/>
            <person name="Garbus I."/>
            <person name="Selva J.P."/>
            <person name="Gallo C.A."/>
            <person name="Diaz A."/>
            <person name="Albertini E."/>
            <person name="Caccamo M."/>
            <person name="Echenique V."/>
        </authorList>
    </citation>
    <scope>NUCLEOTIDE SEQUENCE [LARGE SCALE GENOMIC DNA]</scope>
    <source>
        <strain evidence="4">cv. Victoria</strain>
        <tissue evidence="3">Leaf</tissue>
    </source>
</reference>
<dbReference type="SUPFAM" id="SSF81383">
    <property type="entry name" value="F-box domain"/>
    <property type="match status" value="1"/>
</dbReference>
<protein>
    <recommendedName>
        <fullName evidence="2">F-box domain-containing protein</fullName>
    </recommendedName>
</protein>
<gene>
    <name evidence="3" type="ORF">EJB05_15522</name>
</gene>
<dbReference type="PANTHER" id="PTHR35546:SF24">
    <property type="entry name" value="F-BOX DOMAIN-CONTAINING PROTEIN"/>
    <property type="match status" value="1"/>
</dbReference>
<dbReference type="InterPro" id="IPR001810">
    <property type="entry name" value="F-box_dom"/>
</dbReference>
<feature type="domain" description="F-box" evidence="2">
    <location>
        <begin position="22"/>
        <end position="68"/>
    </location>
</feature>
<feature type="non-terminal residue" evidence="3">
    <location>
        <position position="1"/>
    </location>
</feature>
<evidence type="ECO:0000313" key="3">
    <source>
        <dbReference type="EMBL" id="TVU41960.1"/>
    </source>
</evidence>
<name>A0A5J9W3R2_9POAL</name>
<proteinExistence type="predicted"/>
<dbReference type="Gene3D" id="1.20.1280.50">
    <property type="match status" value="1"/>
</dbReference>
<feature type="region of interest" description="Disordered" evidence="1">
    <location>
        <begin position="1"/>
        <end position="26"/>
    </location>
</feature>
<dbReference type="AlphaFoldDB" id="A0A5J9W3R2"/>